<gene>
    <name evidence="3" type="ORF">A3SI_16460</name>
</gene>
<feature type="domain" description="DUF6850" evidence="2">
    <location>
        <begin position="58"/>
        <end position="121"/>
    </location>
</feature>
<evidence type="ECO:0000259" key="2">
    <source>
        <dbReference type="Pfam" id="PF21012"/>
    </source>
</evidence>
<sequence length="164" mass="18423">MRAKGMLGYFSFLLMLLGGSAVASSADSLARKDAGESSSLHPAWYLQQLDVSWHAAFPFLMQSEDQPEFYQAALHHASGSGNLVPALAPERFQEVSFSSQSRKQLGSWSFQGDFGYTRELEACGPFYFRAPHSRETPFCWRKRAAPHGQEIRSQWVFRATPLPM</sequence>
<keyword evidence="1" id="KW-0732">Signal</keyword>
<evidence type="ECO:0000256" key="1">
    <source>
        <dbReference type="SAM" id="SignalP"/>
    </source>
</evidence>
<keyword evidence="4" id="KW-1185">Reference proteome</keyword>
<dbReference type="Proteomes" id="UP000005551">
    <property type="component" value="Unassembled WGS sequence"/>
</dbReference>
<dbReference type="Pfam" id="PF21012">
    <property type="entry name" value="DUF6850"/>
    <property type="match status" value="1"/>
</dbReference>
<dbReference type="RefSeq" id="WP_009056723.1">
    <property type="nucleotide sequence ID" value="NZ_AJYA01000047.1"/>
</dbReference>
<evidence type="ECO:0000313" key="4">
    <source>
        <dbReference type="Proteomes" id="UP000005551"/>
    </source>
</evidence>
<feature type="signal peptide" evidence="1">
    <location>
        <begin position="1"/>
        <end position="25"/>
    </location>
</feature>
<reference evidence="3 4" key="1">
    <citation type="submission" date="2012-05" db="EMBL/GenBank/DDBJ databases">
        <title>Genome sequence of Nitritalea halalkaliphila LW7.</title>
        <authorList>
            <person name="Jangir P.K."/>
            <person name="Singh A."/>
            <person name="Shivaji S."/>
            <person name="Sharma R."/>
        </authorList>
    </citation>
    <scope>NUCLEOTIDE SEQUENCE [LARGE SCALE GENOMIC DNA]</scope>
    <source>
        <strain evidence="3 4">LW7</strain>
    </source>
</reference>
<dbReference type="EMBL" id="AJYA01000047">
    <property type="protein sequence ID" value="EIM74107.1"/>
    <property type="molecule type" value="Genomic_DNA"/>
</dbReference>
<proteinExistence type="predicted"/>
<evidence type="ECO:0000313" key="3">
    <source>
        <dbReference type="EMBL" id="EIM74107.1"/>
    </source>
</evidence>
<protein>
    <recommendedName>
        <fullName evidence="2">DUF6850 domain-containing protein</fullName>
    </recommendedName>
</protein>
<organism evidence="3 4">
    <name type="scientific">Nitritalea halalkaliphila LW7</name>
    <dbReference type="NCBI Taxonomy" id="1189621"/>
    <lineage>
        <taxon>Bacteria</taxon>
        <taxon>Pseudomonadati</taxon>
        <taxon>Bacteroidota</taxon>
        <taxon>Cytophagia</taxon>
        <taxon>Cytophagales</taxon>
        <taxon>Cyclobacteriaceae</taxon>
        <taxon>Nitritalea</taxon>
    </lineage>
</organism>
<comment type="caution">
    <text evidence="3">The sequence shown here is derived from an EMBL/GenBank/DDBJ whole genome shotgun (WGS) entry which is preliminary data.</text>
</comment>
<name>I5BX05_9BACT</name>
<dbReference type="AlphaFoldDB" id="I5BX05"/>
<feature type="chain" id="PRO_5003699759" description="DUF6850 domain-containing protein" evidence="1">
    <location>
        <begin position="26"/>
        <end position="164"/>
    </location>
</feature>
<accession>I5BX05</accession>
<dbReference type="STRING" id="1189621.A3SI_16460"/>
<dbReference type="InterPro" id="IPR049236">
    <property type="entry name" value="DUF6850"/>
</dbReference>